<dbReference type="EMBL" id="CAJNOW010009972">
    <property type="protein sequence ID" value="CAF1574247.1"/>
    <property type="molecule type" value="Genomic_DNA"/>
</dbReference>
<feature type="compositionally biased region" description="Basic and acidic residues" evidence="1">
    <location>
        <begin position="736"/>
        <end position="745"/>
    </location>
</feature>
<organism evidence="2 3">
    <name type="scientific">Rotaria magnacalcarata</name>
    <dbReference type="NCBI Taxonomy" id="392030"/>
    <lineage>
        <taxon>Eukaryota</taxon>
        <taxon>Metazoa</taxon>
        <taxon>Spiralia</taxon>
        <taxon>Gnathifera</taxon>
        <taxon>Rotifera</taxon>
        <taxon>Eurotatoria</taxon>
        <taxon>Bdelloidea</taxon>
        <taxon>Philodinida</taxon>
        <taxon>Philodinidae</taxon>
        <taxon>Rotaria</taxon>
    </lineage>
</organism>
<evidence type="ECO:0000313" key="2">
    <source>
        <dbReference type="EMBL" id="CAF1574247.1"/>
    </source>
</evidence>
<protein>
    <submittedName>
        <fullName evidence="2">Uncharacterized protein</fullName>
    </submittedName>
</protein>
<feature type="compositionally biased region" description="Low complexity" evidence="1">
    <location>
        <begin position="216"/>
        <end position="225"/>
    </location>
</feature>
<dbReference type="OrthoDB" id="10042648at2759"/>
<feature type="region of interest" description="Disordered" evidence="1">
    <location>
        <begin position="680"/>
        <end position="701"/>
    </location>
</feature>
<feature type="compositionally biased region" description="Low complexity" evidence="1">
    <location>
        <begin position="572"/>
        <end position="589"/>
    </location>
</feature>
<sequence>MSSMSYLVVQNRISSLSNNDMSSSSAYSLQLPFLGTIPLGRSPPNLASFQKPLRELYIPYYRQRRERHHDERRIIISDRDILIFEPDAVSKGKRSLIYATFESIVEIQALELYLMFNPTENHHYKRVRAAFLPIGCEHQERFRSLYSTIDKTQFNLLSTPSSTSCHPPLLLFVMRKSGTTGTGSLLDCHVFAVRRESTAFDLCDMIRKLIIKRTMSPISSTQQQRPTPPLQPPPSSLPPSSSSTTTTTTTLLRLRDNSKDGTDQRRTKYLDRDRPISAMEHRQADIPINIDMKMNRSISNTNLHDAINLSSNSLANPLSSTSFPLNNNNNNNQQANPYHDASQVLNADNDIYRMSSSRSTPVRTLSTKTQQQQQRHFIKASSSSSSTAVDESDEVVNDLMNIVDAEKLKTIDTNVVQVPIKRHASFDRTSSSSSNDPNGNTMNKKRYQHHNNNKKRSLFANSIPLPTIVSANNTPVISRTTTNVEQQQQQQQQQQQSATSILDSYLLRPQVVINRYGDIGNYVPKLLRENITTATASMRSSDSNENIFFRATNGHILNGFLNLDFSSKSEVNTKNPNRNNNNNNNNDNNSHYQSSPCLNEEIQERSVLSIVRQLKTNQTKSNSHERDSSMPNQTTRIENIENNHYVSSCQIPRVQTQQSQQPTKPIPAAMGGIKVLPFAPPSSYSSQRPLKTSYSSASSAKPRRVASFTVADTELPIDYRQYLRHTDKGAQLYGQEKQEPSETLEHSLGYLP</sequence>
<feature type="compositionally biased region" description="Basic and acidic residues" evidence="1">
    <location>
        <begin position="253"/>
        <end position="282"/>
    </location>
</feature>
<feature type="compositionally biased region" description="Polar residues" evidence="1">
    <location>
        <begin position="682"/>
        <end position="699"/>
    </location>
</feature>
<feature type="compositionally biased region" description="Low complexity" evidence="1">
    <location>
        <begin position="238"/>
        <end position="252"/>
    </location>
</feature>
<evidence type="ECO:0000313" key="3">
    <source>
        <dbReference type="Proteomes" id="UP000663834"/>
    </source>
</evidence>
<gene>
    <name evidence="2" type="ORF">KQP761_LOCUS19489</name>
</gene>
<feature type="region of interest" description="Disordered" evidence="1">
    <location>
        <begin position="216"/>
        <end position="282"/>
    </location>
</feature>
<dbReference type="Proteomes" id="UP000663834">
    <property type="component" value="Unassembled WGS sequence"/>
</dbReference>
<feature type="region of interest" description="Disordered" evidence="1">
    <location>
        <begin position="730"/>
        <end position="752"/>
    </location>
</feature>
<feature type="region of interest" description="Disordered" evidence="1">
    <location>
        <begin position="370"/>
        <end position="389"/>
    </location>
</feature>
<name>A0A815YNV9_9BILA</name>
<feature type="compositionally biased region" description="Pro residues" evidence="1">
    <location>
        <begin position="226"/>
        <end position="237"/>
    </location>
</feature>
<reference evidence="2" key="1">
    <citation type="submission" date="2021-02" db="EMBL/GenBank/DDBJ databases">
        <authorList>
            <person name="Nowell W R."/>
        </authorList>
    </citation>
    <scope>NUCLEOTIDE SEQUENCE</scope>
</reference>
<proteinExistence type="predicted"/>
<evidence type="ECO:0000256" key="1">
    <source>
        <dbReference type="SAM" id="MobiDB-lite"/>
    </source>
</evidence>
<feature type="region of interest" description="Disordered" evidence="1">
    <location>
        <begin position="424"/>
        <end position="446"/>
    </location>
</feature>
<dbReference type="AlphaFoldDB" id="A0A815YNV9"/>
<comment type="caution">
    <text evidence="2">The sequence shown here is derived from an EMBL/GenBank/DDBJ whole genome shotgun (WGS) entry which is preliminary data.</text>
</comment>
<feature type="region of interest" description="Disordered" evidence="1">
    <location>
        <begin position="570"/>
        <end position="595"/>
    </location>
</feature>
<accession>A0A815YNV9</accession>